<dbReference type="Pfam" id="PF00144">
    <property type="entry name" value="Beta-lactamase"/>
    <property type="match status" value="1"/>
</dbReference>
<sequence>MSSSIRKIFGKMMVLVLLCITLGAMGLGTMSPVAAAVSAPGLNSGKLDQRAAANLDDKAQLAAFIDGIMDVQMNSLQIPGAVISIVKDGKILLSKGYGHSNIEENIPVDPETSLFRIASTTKLFTWTAVMQLVEEGKLDLDTDVNTYLKTVKIPSTYAEPITLRHLMTHTAGFEEGGVGYQITTDPEKLPVSIAETMAKHMPARVKPPGEMLAYSNYGASLAGLIVEEVSGIAYNDYIQKNIFDPLGMNYATVEEPVPASFEPYAVLGYARANGEFVTKRPTFEGGFRPAGSGSVSANDMAHFMIAHLQDGRYEDKQILKPETARLMHSPAFQFDERLPAMDLGFYELNMNGLRVISHAGADELFNTELYLVPDKQMGIFVSYSGGDGGTAAGGLAQAFFNRYYPAQTGKQPAATSIELGEPLEKYAGSYQFTRRNHTKVDKFFSFLTQINIEVSDNRLFIGSGADQQVYTPIGVNLFQEVGGTHQMGFRTDKEGKVTYLFLDMLNPMPLEPAPLMNQSKFWLPLLGISAVLFITVLLGAIYHRRENKEMPRVQKWAVRLSAATSVWSLVTLGATLLVMNMDLIDRLSHIPLSLRLYLLMPLILVGLCVAIVTMNILAWKNSYWTLPKRVHYTFLALAAVTLCLFFYHWNLLGWHFG</sequence>
<dbReference type="InterPro" id="IPR001466">
    <property type="entry name" value="Beta-lactam-related"/>
</dbReference>
<dbReference type="PATRIC" id="fig|1705561.3.peg.6804"/>
<dbReference type="Gene3D" id="3.40.710.10">
    <property type="entry name" value="DD-peptidase/beta-lactamase superfamily"/>
    <property type="match status" value="1"/>
</dbReference>
<dbReference type="EMBL" id="LITU01000023">
    <property type="protein sequence ID" value="KOY18068.1"/>
    <property type="molecule type" value="Genomic_DNA"/>
</dbReference>
<keyword evidence="1" id="KW-0812">Transmembrane</keyword>
<evidence type="ECO:0000259" key="2">
    <source>
        <dbReference type="Pfam" id="PF00144"/>
    </source>
</evidence>
<dbReference type="AlphaFoldDB" id="A0A0M9BSB7"/>
<dbReference type="InterPro" id="IPR050491">
    <property type="entry name" value="AmpC-like"/>
</dbReference>
<feature type="transmembrane region" description="Helical" evidence="1">
    <location>
        <begin position="598"/>
        <end position="618"/>
    </location>
</feature>
<feature type="transmembrane region" description="Helical" evidence="1">
    <location>
        <begin position="521"/>
        <end position="544"/>
    </location>
</feature>
<feature type="domain" description="Beta-lactamase-related" evidence="2">
    <location>
        <begin position="66"/>
        <end position="386"/>
    </location>
</feature>
<comment type="caution">
    <text evidence="3">The sequence shown here is derived from an EMBL/GenBank/DDBJ whole genome shotgun (WGS) entry which is preliminary data.</text>
</comment>
<organism evidence="3 4">
    <name type="scientific">Paenibacillus xylanivorans</name>
    <dbReference type="NCBI Taxonomy" id="1705561"/>
    <lineage>
        <taxon>Bacteria</taxon>
        <taxon>Bacillati</taxon>
        <taxon>Bacillota</taxon>
        <taxon>Bacilli</taxon>
        <taxon>Bacillales</taxon>
        <taxon>Paenibacillaceae</taxon>
        <taxon>Paenibacillus</taxon>
    </lineage>
</organism>
<dbReference type="SUPFAM" id="SSF56601">
    <property type="entry name" value="beta-lactamase/transpeptidase-like"/>
    <property type="match status" value="1"/>
</dbReference>
<gene>
    <name evidence="3" type="ORF">AMS66_02480</name>
</gene>
<dbReference type="PANTHER" id="PTHR46825:SF9">
    <property type="entry name" value="BETA-LACTAMASE-RELATED DOMAIN-CONTAINING PROTEIN"/>
    <property type="match status" value="1"/>
</dbReference>
<accession>A0A0M9BSB7</accession>
<reference evidence="3 4" key="1">
    <citation type="submission" date="2015-08" db="EMBL/GenBank/DDBJ databases">
        <title>Draft genome sequence of cellulolytic and xylanolytic Paenibacillus sp. A59, isolated from a decaying forest soil from Patagonia, Argentina.</title>
        <authorList>
            <person name="Ghio S."/>
            <person name="Caceres A.M."/>
            <person name="Talia P."/>
            <person name="Grasso D."/>
            <person name="Campos E."/>
        </authorList>
    </citation>
    <scope>NUCLEOTIDE SEQUENCE [LARGE SCALE GENOMIC DNA]</scope>
    <source>
        <strain evidence="3 4">A59</strain>
    </source>
</reference>
<keyword evidence="1" id="KW-1133">Transmembrane helix</keyword>
<dbReference type="PANTHER" id="PTHR46825">
    <property type="entry name" value="D-ALANYL-D-ALANINE-CARBOXYPEPTIDASE/ENDOPEPTIDASE AMPH"/>
    <property type="match status" value="1"/>
</dbReference>
<feature type="transmembrane region" description="Helical" evidence="1">
    <location>
        <begin position="556"/>
        <end position="578"/>
    </location>
</feature>
<evidence type="ECO:0000313" key="3">
    <source>
        <dbReference type="EMBL" id="KOY18068.1"/>
    </source>
</evidence>
<dbReference type="OrthoDB" id="846150at2"/>
<feature type="transmembrane region" description="Helical" evidence="1">
    <location>
        <begin position="630"/>
        <end position="649"/>
    </location>
</feature>
<dbReference type="RefSeq" id="WP_053779284.1">
    <property type="nucleotide sequence ID" value="NZ_LITU01000023.1"/>
</dbReference>
<protein>
    <recommendedName>
        <fullName evidence="2">Beta-lactamase-related domain-containing protein</fullName>
    </recommendedName>
</protein>
<evidence type="ECO:0000256" key="1">
    <source>
        <dbReference type="SAM" id="Phobius"/>
    </source>
</evidence>
<name>A0A0M9BSB7_9BACL</name>
<dbReference type="InterPro" id="IPR012338">
    <property type="entry name" value="Beta-lactam/transpept-like"/>
</dbReference>
<proteinExistence type="predicted"/>
<keyword evidence="4" id="KW-1185">Reference proteome</keyword>
<keyword evidence="1" id="KW-0472">Membrane</keyword>
<evidence type="ECO:0000313" key="4">
    <source>
        <dbReference type="Proteomes" id="UP000037688"/>
    </source>
</evidence>
<dbReference type="Proteomes" id="UP000037688">
    <property type="component" value="Unassembled WGS sequence"/>
</dbReference>